<protein>
    <recommendedName>
        <fullName evidence="4">2-dehydropantoate 2-reductase</fullName>
        <ecNumber evidence="4">1.1.1.169</ecNumber>
    </recommendedName>
    <alternativeName>
        <fullName evidence="4">Ketopantoate reductase</fullName>
    </alternativeName>
</protein>
<dbReference type="FunFam" id="1.10.1040.10:FF:000017">
    <property type="entry name" value="2-dehydropantoate 2-reductase"/>
    <property type="match status" value="1"/>
</dbReference>
<evidence type="ECO:0000256" key="3">
    <source>
        <dbReference type="ARBA" id="ARBA00023002"/>
    </source>
</evidence>
<dbReference type="Pfam" id="PF08546">
    <property type="entry name" value="ApbA_C"/>
    <property type="match status" value="1"/>
</dbReference>
<comment type="pathway">
    <text evidence="4">Cofactor biosynthesis; (R)-pantothenate biosynthesis; (R)-pantoate from 3-methyl-2-oxobutanoate: step 2/2.</text>
</comment>
<dbReference type="EMBL" id="QQZY01000002">
    <property type="protein sequence ID" value="RDI75266.1"/>
    <property type="molecule type" value="Genomic_DNA"/>
</dbReference>
<sequence>MIERVCIIGGGVIGSLFAGHLAQVADVSVLTRRREHADALNAEGLRVTGRSDLHAAVTASHDPSQLPPFDLGIVATKATGLEQAAAALEGRFPGATMMTTLNGLGAEEVVRAHGGWPIISAVTFMSGTRHSDTHVEYILDTETWLGPYEDTPFERVQEAAALIARAGLEVEALPDLRPAQWSKLIFNATVNSVAALTGLPHDRHFAAEEHAADLGHLVHDLVDEGKAVAAAAGIELHDDPWQMNVLATRRGSAHYPSMLEDVEAHRPTEIDLITGALVREAQRHGVDVPLHTALYRLVKAKEDSWS</sequence>
<dbReference type="GO" id="GO:0015940">
    <property type="term" value="P:pantothenate biosynthetic process"/>
    <property type="evidence" value="ECO:0007669"/>
    <property type="project" value="UniProtKB-UniPathway"/>
</dbReference>
<dbReference type="PANTHER" id="PTHR21708:SF26">
    <property type="entry name" value="2-DEHYDROPANTOATE 2-REDUCTASE"/>
    <property type="match status" value="1"/>
</dbReference>
<dbReference type="EC" id="1.1.1.169" evidence="4"/>
<name>A0A7M2YYT7_9ACTN</name>
<reference evidence="7 8" key="1">
    <citation type="submission" date="2018-07" db="EMBL/GenBank/DDBJ databases">
        <title>High-quality-draft genome sequence of Gaiella occulta.</title>
        <authorList>
            <person name="Severino R."/>
            <person name="Froufe H.J.C."/>
            <person name="Rainey F.A."/>
            <person name="Barroso C."/>
            <person name="Albuquerque L."/>
            <person name="Lobo-Da-Cunha A."/>
            <person name="Da Costa M.S."/>
            <person name="Egas C."/>
        </authorList>
    </citation>
    <scope>NUCLEOTIDE SEQUENCE [LARGE SCALE GENOMIC DNA]</scope>
    <source>
        <strain evidence="7 8">F2-233</strain>
    </source>
</reference>
<proteinExistence type="inferred from homology"/>
<gene>
    <name evidence="7" type="ORF">Gocc_1064</name>
</gene>
<keyword evidence="3 4" id="KW-0560">Oxidoreductase</keyword>
<dbReference type="Proteomes" id="UP000254134">
    <property type="component" value="Unassembled WGS sequence"/>
</dbReference>
<keyword evidence="8" id="KW-1185">Reference proteome</keyword>
<evidence type="ECO:0000313" key="7">
    <source>
        <dbReference type="EMBL" id="RDI75266.1"/>
    </source>
</evidence>
<dbReference type="Gene3D" id="3.40.50.720">
    <property type="entry name" value="NAD(P)-binding Rossmann-like Domain"/>
    <property type="match status" value="1"/>
</dbReference>
<evidence type="ECO:0000313" key="8">
    <source>
        <dbReference type="Proteomes" id="UP000254134"/>
    </source>
</evidence>
<comment type="catalytic activity">
    <reaction evidence="4">
        <text>(R)-pantoate + NADP(+) = 2-dehydropantoate + NADPH + H(+)</text>
        <dbReference type="Rhea" id="RHEA:16233"/>
        <dbReference type="ChEBI" id="CHEBI:11561"/>
        <dbReference type="ChEBI" id="CHEBI:15378"/>
        <dbReference type="ChEBI" id="CHEBI:15980"/>
        <dbReference type="ChEBI" id="CHEBI:57783"/>
        <dbReference type="ChEBI" id="CHEBI:58349"/>
        <dbReference type="EC" id="1.1.1.169"/>
    </reaction>
</comment>
<evidence type="ECO:0000256" key="1">
    <source>
        <dbReference type="ARBA" id="ARBA00007870"/>
    </source>
</evidence>
<keyword evidence="2 4" id="KW-0521">NADP</keyword>
<dbReference type="GO" id="GO:0005737">
    <property type="term" value="C:cytoplasm"/>
    <property type="evidence" value="ECO:0007669"/>
    <property type="project" value="TreeGrafter"/>
</dbReference>
<feature type="domain" description="Ketopantoate reductase C-terminal" evidence="6">
    <location>
        <begin position="175"/>
        <end position="302"/>
    </location>
</feature>
<dbReference type="InterPro" id="IPR008927">
    <property type="entry name" value="6-PGluconate_DH-like_C_sf"/>
</dbReference>
<dbReference type="PANTHER" id="PTHR21708">
    <property type="entry name" value="PROBABLE 2-DEHYDROPANTOATE 2-REDUCTASE"/>
    <property type="match status" value="1"/>
</dbReference>
<dbReference type="InterPro" id="IPR051402">
    <property type="entry name" value="KPR-Related"/>
</dbReference>
<dbReference type="InterPro" id="IPR003710">
    <property type="entry name" value="ApbA"/>
</dbReference>
<dbReference type="Gene3D" id="1.10.1040.10">
    <property type="entry name" value="N-(1-d-carboxylethyl)-l-norvaline Dehydrogenase, domain 2"/>
    <property type="match status" value="1"/>
</dbReference>
<accession>A0A7M2YYT7</accession>
<dbReference type="AlphaFoldDB" id="A0A7M2YYT7"/>
<dbReference type="InterPro" id="IPR036291">
    <property type="entry name" value="NAD(P)-bd_dom_sf"/>
</dbReference>
<dbReference type="InterPro" id="IPR013332">
    <property type="entry name" value="KPR_N"/>
</dbReference>
<evidence type="ECO:0000259" key="6">
    <source>
        <dbReference type="Pfam" id="PF08546"/>
    </source>
</evidence>
<organism evidence="7 8">
    <name type="scientific">Gaiella occulta</name>
    <dbReference type="NCBI Taxonomy" id="1002870"/>
    <lineage>
        <taxon>Bacteria</taxon>
        <taxon>Bacillati</taxon>
        <taxon>Actinomycetota</taxon>
        <taxon>Thermoleophilia</taxon>
        <taxon>Gaiellales</taxon>
        <taxon>Gaiellaceae</taxon>
        <taxon>Gaiella</taxon>
    </lineage>
</organism>
<feature type="domain" description="Ketopantoate reductase N-terminal" evidence="5">
    <location>
        <begin position="5"/>
        <end position="149"/>
    </location>
</feature>
<dbReference type="InterPro" id="IPR013752">
    <property type="entry name" value="KPA_reductase"/>
</dbReference>
<dbReference type="UniPathway" id="UPA00028">
    <property type="reaction ID" value="UER00004"/>
</dbReference>
<dbReference type="Pfam" id="PF02558">
    <property type="entry name" value="ApbA"/>
    <property type="match status" value="1"/>
</dbReference>
<dbReference type="SUPFAM" id="SSF51735">
    <property type="entry name" value="NAD(P)-binding Rossmann-fold domains"/>
    <property type="match status" value="1"/>
</dbReference>
<dbReference type="GO" id="GO:0008677">
    <property type="term" value="F:2-dehydropantoate 2-reductase activity"/>
    <property type="evidence" value="ECO:0007669"/>
    <property type="project" value="UniProtKB-EC"/>
</dbReference>
<dbReference type="SUPFAM" id="SSF48179">
    <property type="entry name" value="6-phosphogluconate dehydrogenase C-terminal domain-like"/>
    <property type="match status" value="1"/>
</dbReference>
<comment type="function">
    <text evidence="4">Catalyzes the NADPH-dependent reduction of ketopantoate into pantoic acid.</text>
</comment>
<comment type="similarity">
    <text evidence="1 4">Belongs to the ketopantoate reductase family.</text>
</comment>
<evidence type="ECO:0000256" key="2">
    <source>
        <dbReference type="ARBA" id="ARBA00022857"/>
    </source>
</evidence>
<comment type="caution">
    <text evidence="7">The sequence shown here is derived from an EMBL/GenBank/DDBJ whole genome shotgun (WGS) entry which is preliminary data.</text>
</comment>
<evidence type="ECO:0000256" key="4">
    <source>
        <dbReference type="RuleBase" id="RU362068"/>
    </source>
</evidence>
<dbReference type="InterPro" id="IPR013328">
    <property type="entry name" value="6PGD_dom2"/>
</dbReference>
<dbReference type="RefSeq" id="WP_181813392.1">
    <property type="nucleotide sequence ID" value="NZ_QQZY01000002.1"/>
</dbReference>
<dbReference type="NCBIfam" id="TIGR00745">
    <property type="entry name" value="apbA_panE"/>
    <property type="match status" value="1"/>
</dbReference>
<reference evidence="8" key="2">
    <citation type="journal article" date="2019" name="MicrobiologyOpen">
        <title>High-quality draft genome sequence of Gaiella occulta isolated from a 150 meter deep mineral water borehole and comparison with the genome sequences of other deep-branching lineages of the phylum Actinobacteria.</title>
        <authorList>
            <person name="Severino R."/>
            <person name="Froufe H.J.C."/>
            <person name="Barroso C."/>
            <person name="Albuquerque L."/>
            <person name="Lobo-da-Cunha A."/>
            <person name="da Costa M.S."/>
            <person name="Egas C."/>
        </authorList>
    </citation>
    <scope>NUCLEOTIDE SEQUENCE [LARGE SCALE GENOMIC DNA]</scope>
    <source>
        <strain evidence="8">F2-233</strain>
    </source>
</reference>
<keyword evidence="4" id="KW-0566">Pantothenate biosynthesis</keyword>
<evidence type="ECO:0000259" key="5">
    <source>
        <dbReference type="Pfam" id="PF02558"/>
    </source>
</evidence>